<accession>A0ABR1TDJ9</accession>
<comment type="caution">
    <text evidence="1">The sequence shown here is derived from an EMBL/GenBank/DDBJ whole genome shotgun (WGS) entry which is preliminary data.</text>
</comment>
<reference evidence="1 2" key="1">
    <citation type="submission" date="2023-01" db="EMBL/GenBank/DDBJ databases">
        <title>Analysis of 21 Apiospora genomes using comparative genomics revels a genus with tremendous synthesis potential of carbohydrate active enzymes and secondary metabolites.</title>
        <authorList>
            <person name="Sorensen T."/>
        </authorList>
    </citation>
    <scope>NUCLEOTIDE SEQUENCE [LARGE SCALE GENOMIC DNA]</scope>
    <source>
        <strain evidence="1 2">CBS 33761</strain>
    </source>
</reference>
<sequence length="82" mass="9336">MEFTVRHIYHRRLPLTNVRATSPRLDDDVGNVCGEVNVAQPFVAWKGMTCTHTVLRAEFDDGNVLDFACTDRCLDLLDLLEK</sequence>
<evidence type="ECO:0000313" key="2">
    <source>
        <dbReference type="Proteomes" id="UP001444661"/>
    </source>
</evidence>
<proteinExistence type="predicted"/>
<protein>
    <submittedName>
        <fullName evidence="1">Uncharacterized protein</fullName>
    </submittedName>
</protein>
<organism evidence="1 2">
    <name type="scientific">Apiospora rasikravindrae</name>
    <dbReference type="NCBI Taxonomy" id="990691"/>
    <lineage>
        <taxon>Eukaryota</taxon>
        <taxon>Fungi</taxon>
        <taxon>Dikarya</taxon>
        <taxon>Ascomycota</taxon>
        <taxon>Pezizomycotina</taxon>
        <taxon>Sordariomycetes</taxon>
        <taxon>Xylariomycetidae</taxon>
        <taxon>Amphisphaeriales</taxon>
        <taxon>Apiosporaceae</taxon>
        <taxon>Apiospora</taxon>
    </lineage>
</organism>
<evidence type="ECO:0000313" key="1">
    <source>
        <dbReference type="EMBL" id="KAK8044663.1"/>
    </source>
</evidence>
<gene>
    <name evidence="1" type="ORF">PG993_004687</name>
</gene>
<dbReference type="Proteomes" id="UP001444661">
    <property type="component" value="Unassembled WGS sequence"/>
</dbReference>
<dbReference type="EMBL" id="JAQQWK010000003">
    <property type="protein sequence ID" value="KAK8044663.1"/>
    <property type="molecule type" value="Genomic_DNA"/>
</dbReference>
<name>A0ABR1TDJ9_9PEZI</name>
<keyword evidence="2" id="KW-1185">Reference proteome</keyword>